<feature type="domain" description="SnoaL-like" evidence="1">
    <location>
        <begin position="15"/>
        <end position="102"/>
    </location>
</feature>
<dbReference type="AlphaFoldDB" id="A0A1G6GBT9"/>
<evidence type="ECO:0000313" key="2">
    <source>
        <dbReference type="EMBL" id="SDB79472.1"/>
    </source>
</evidence>
<dbReference type="EMBL" id="FMYE01000081">
    <property type="protein sequence ID" value="SDB79472.1"/>
    <property type="molecule type" value="Genomic_DNA"/>
</dbReference>
<accession>A0A1G6GBT9</accession>
<dbReference type="Proteomes" id="UP000183670">
    <property type="component" value="Unassembled WGS sequence"/>
</dbReference>
<name>A0A1G6GBT9_BACOV</name>
<proteinExistence type="predicted"/>
<dbReference type="Gene3D" id="3.10.450.50">
    <property type="match status" value="1"/>
</dbReference>
<sequence>MEEIMMLRPKEVVCKWVDAFNGHDVDAIVSLYHDNATNHQVTNEPVIGIDAIREMFTAEFATADMTAIVENIFEDGQWAILEWKDPLGLRGCGFFHVVNGKILFQRGYWDKLSFLKQHNLPIEY</sequence>
<reference evidence="2 3" key="1">
    <citation type="submission" date="2016-10" db="EMBL/GenBank/DDBJ databases">
        <authorList>
            <person name="de Groot N.N."/>
        </authorList>
    </citation>
    <scope>NUCLEOTIDE SEQUENCE [LARGE SCALE GENOMIC DNA]</scope>
    <source>
        <strain evidence="2 3">NLAE-zl-C500</strain>
    </source>
</reference>
<protein>
    <submittedName>
        <fullName evidence="2">SnoaL-like domain-containing protein</fullName>
    </submittedName>
</protein>
<dbReference type="InterPro" id="IPR032710">
    <property type="entry name" value="NTF2-like_dom_sf"/>
</dbReference>
<dbReference type="InterPro" id="IPR037401">
    <property type="entry name" value="SnoaL-like"/>
</dbReference>
<evidence type="ECO:0000259" key="1">
    <source>
        <dbReference type="Pfam" id="PF12680"/>
    </source>
</evidence>
<gene>
    <name evidence="2" type="ORF">SAMN05192581_10815</name>
</gene>
<dbReference type="SUPFAM" id="SSF54427">
    <property type="entry name" value="NTF2-like"/>
    <property type="match status" value="1"/>
</dbReference>
<dbReference type="Pfam" id="PF12680">
    <property type="entry name" value="SnoaL_2"/>
    <property type="match status" value="1"/>
</dbReference>
<evidence type="ECO:0000313" key="3">
    <source>
        <dbReference type="Proteomes" id="UP000183670"/>
    </source>
</evidence>
<organism evidence="2 3">
    <name type="scientific">Bacteroides ovatus</name>
    <dbReference type="NCBI Taxonomy" id="28116"/>
    <lineage>
        <taxon>Bacteria</taxon>
        <taxon>Pseudomonadati</taxon>
        <taxon>Bacteroidota</taxon>
        <taxon>Bacteroidia</taxon>
        <taxon>Bacteroidales</taxon>
        <taxon>Bacteroidaceae</taxon>
        <taxon>Bacteroides</taxon>
    </lineage>
</organism>